<dbReference type="Proteomes" id="UP000515158">
    <property type="component" value="Unplaced"/>
</dbReference>
<dbReference type="Gene3D" id="1.25.40.10">
    <property type="entry name" value="Tetratricopeptide repeat domain"/>
    <property type="match status" value="1"/>
</dbReference>
<feature type="repeat" description="TPR" evidence="11">
    <location>
        <begin position="50"/>
        <end position="83"/>
    </location>
</feature>
<dbReference type="GeneID" id="117639568"/>
<dbReference type="InterPro" id="IPR016024">
    <property type="entry name" value="ARM-type_fold"/>
</dbReference>
<feature type="domain" description="UNC-45/Cro1/She4 central" evidence="12">
    <location>
        <begin position="308"/>
        <end position="494"/>
    </location>
</feature>
<dbReference type="GO" id="GO:0048471">
    <property type="term" value="C:perinuclear region of cytoplasm"/>
    <property type="evidence" value="ECO:0007669"/>
    <property type="project" value="UniProtKB-SubCell"/>
</dbReference>
<dbReference type="FunFam" id="1.25.10.10:FF:000043">
    <property type="entry name" value="Unc-45 myosin chaperone B"/>
    <property type="match status" value="1"/>
</dbReference>
<organism evidence="14">
    <name type="scientific">Thrips palmi</name>
    <name type="common">Melon thrips</name>
    <dbReference type="NCBI Taxonomy" id="161013"/>
    <lineage>
        <taxon>Eukaryota</taxon>
        <taxon>Metazoa</taxon>
        <taxon>Ecdysozoa</taxon>
        <taxon>Arthropoda</taxon>
        <taxon>Hexapoda</taxon>
        <taxon>Insecta</taxon>
        <taxon>Pterygota</taxon>
        <taxon>Neoptera</taxon>
        <taxon>Paraneoptera</taxon>
        <taxon>Thysanoptera</taxon>
        <taxon>Terebrantia</taxon>
        <taxon>Thripoidea</taxon>
        <taxon>Thripidae</taxon>
        <taxon>Thrips</taxon>
    </lineage>
</organism>
<keyword evidence="7" id="KW-0517">Myogenesis</keyword>
<keyword evidence="5" id="KW-0217">Developmental protein</keyword>
<evidence type="ECO:0000256" key="1">
    <source>
        <dbReference type="ARBA" id="ARBA00004161"/>
    </source>
</evidence>
<proteinExistence type="predicted"/>
<feature type="repeat" description="TPR" evidence="11">
    <location>
        <begin position="12"/>
        <end position="45"/>
    </location>
</feature>
<keyword evidence="10" id="KW-0143">Chaperone</keyword>
<keyword evidence="9 11" id="KW-0802">TPR repeat</keyword>
<reference evidence="14" key="1">
    <citation type="submission" date="2025-08" db="UniProtKB">
        <authorList>
            <consortium name="RefSeq"/>
        </authorList>
    </citation>
    <scope>IDENTIFICATION</scope>
    <source>
        <tissue evidence="14">Total insect</tissue>
    </source>
</reference>
<dbReference type="InterPro" id="IPR024660">
    <property type="entry name" value="UCS_central_dom"/>
</dbReference>
<dbReference type="Pfam" id="PF11701">
    <property type="entry name" value="UNC45-central"/>
    <property type="match status" value="1"/>
</dbReference>
<evidence type="ECO:0000256" key="5">
    <source>
        <dbReference type="ARBA" id="ARBA00022473"/>
    </source>
</evidence>
<dbReference type="OrthoDB" id="199930at2759"/>
<evidence type="ECO:0000256" key="3">
    <source>
        <dbReference type="ARBA" id="ARBA00004556"/>
    </source>
</evidence>
<evidence type="ECO:0000256" key="8">
    <source>
        <dbReference type="ARBA" id="ARBA00022782"/>
    </source>
</evidence>
<dbReference type="KEGG" id="tpal:117639568"/>
<evidence type="ECO:0000256" key="6">
    <source>
        <dbReference type="ARBA" id="ARBA00022490"/>
    </source>
</evidence>
<dbReference type="Gene3D" id="1.25.10.10">
    <property type="entry name" value="Leucine-rich Repeat Variant"/>
    <property type="match status" value="2"/>
</dbReference>
<dbReference type="PANTHER" id="PTHR45994">
    <property type="entry name" value="FI21225P1"/>
    <property type="match status" value="1"/>
</dbReference>
<dbReference type="InParanoid" id="A0A6P8ZH54"/>
<dbReference type="AlphaFoldDB" id="A0A6P8ZH54"/>
<dbReference type="InterPro" id="IPR011990">
    <property type="entry name" value="TPR-like_helical_dom_sf"/>
</dbReference>
<dbReference type="SMART" id="SM00185">
    <property type="entry name" value="ARM"/>
    <property type="match status" value="3"/>
</dbReference>
<comment type="subcellular location">
    <subcellularLocation>
        <location evidence="1">Cytoplasm</location>
        <location evidence="1">Myofibril</location>
        <location evidence="1">Sarcomere</location>
        <location evidence="1">A band</location>
    </subcellularLocation>
    <subcellularLocation>
        <location evidence="2">Cytoplasm</location>
        <location evidence="2">Myofibril</location>
        <location evidence="2">Sarcomere</location>
        <location evidence="2">Z line</location>
    </subcellularLocation>
    <subcellularLocation>
        <location evidence="3">Cytoplasm</location>
        <location evidence="3">Perinuclear region</location>
    </subcellularLocation>
</comment>
<dbReference type="InterPro" id="IPR011989">
    <property type="entry name" value="ARM-like"/>
</dbReference>
<dbReference type="InterPro" id="IPR019734">
    <property type="entry name" value="TPR_rpt"/>
</dbReference>
<dbReference type="RefSeq" id="XP_034231259.1">
    <property type="nucleotide sequence ID" value="XM_034375368.1"/>
</dbReference>
<dbReference type="GO" id="GO:0030018">
    <property type="term" value="C:Z disc"/>
    <property type="evidence" value="ECO:0007669"/>
    <property type="project" value="UniProtKB-SubCell"/>
</dbReference>
<keyword evidence="6" id="KW-0963">Cytoplasm</keyword>
<keyword evidence="13" id="KW-1185">Reference proteome</keyword>
<dbReference type="FunCoup" id="A0A6P8ZH54">
    <property type="interactions" value="811"/>
</dbReference>
<evidence type="ECO:0000256" key="10">
    <source>
        <dbReference type="ARBA" id="ARBA00023186"/>
    </source>
</evidence>
<evidence type="ECO:0000256" key="11">
    <source>
        <dbReference type="PROSITE-ProRule" id="PRU00339"/>
    </source>
</evidence>
<accession>A0A6P8ZH54</accession>
<evidence type="ECO:0000256" key="7">
    <source>
        <dbReference type="ARBA" id="ARBA00022541"/>
    </source>
</evidence>
<gene>
    <name evidence="14" type="primary">LOC117639568</name>
</gene>
<dbReference type="CTD" id="44910"/>
<protein>
    <recommendedName>
        <fullName evidence="4">Protein unc-45 homolog B</fullName>
    </recommendedName>
</protein>
<evidence type="ECO:0000256" key="2">
    <source>
        <dbReference type="ARBA" id="ARBA00004216"/>
    </source>
</evidence>
<dbReference type="PANTHER" id="PTHR45994:SF1">
    <property type="entry name" value="FI21225P1"/>
    <property type="match status" value="1"/>
</dbReference>
<evidence type="ECO:0000313" key="14">
    <source>
        <dbReference type="RefSeq" id="XP_034231259.1"/>
    </source>
</evidence>
<name>A0A6P8ZH54_THRPL</name>
<dbReference type="SUPFAM" id="SSF48452">
    <property type="entry name" value="TPR-like"/>
    <property type="match status" value="1"/>
</dbReference>
<dbReference type="GO" id="GO:0031672">
    <property type="term" value="C:A band"/>
    <property type="evidence" value="ECO:0007669"/>
    <property type="project" value="UniProtKB-SubCell"/>
</dbReference>
<sequence length="939" mass="104021">MPQESANSVQSAQQWKEEGNAAFKESDWHAAVRCYSKAIQLTKDGAAEKSVYLKNRAAAYLKLGENEKAVADCSAALDLVPNDPKSLFRRCQALEALERLEEAYKDARQVHAVDPGNKAIQPILARLHGIVQERLKFMSQTTNKVAKMFEIAFDMSAEKEKREQALNNMVVLARENSGSDVMFKEGVITKIAALLKTEKNEEMFLGSVRIIGELCKDNLERTKSILHQLGVPWFLDILNCQSENQVNASQYCLQTILNTLSGMTNAPESKPQAELCEANKTEIDTLLTCLLFSVTSRTLSGLGRDAIIELIMRNVHYSTLNWAFRLVEIRGLQRLMEVASELKEYKYESSMEITDSTRSLVSVCLARIYENMYYDKARQDFVANIDDFVKGKLITPEIESKVRVVVALTSLLLGPLDVGNNIVARDGMMEMILVMAGTDDVLQQKVACECIIAASSKKDKIKSIITQGVNILKKLYQSKDDGIRVRALVGLCKLGSSGGTDASIRPFADGATTKLAEACRRFLISPSKDVDMRRWAAEGLSYLTLDADVKEKLIADRAAIHALIELAKTGNQAAVYGVVTTFVNLCNAYEKQEIIPEMVELAKFAKHHIPEDHELDDPDFISKRLIILANEGITSALVSLAKTESHNSKELIARIFNAICGQQELRGIVVQQGGAKALLPMALEGTEKGMRQASQALARIGITMNPEIAFPGQRNLEVIRPLLTLLHPECTALENFESLLALCNLAGLNETVRQRIIKEQGIAKIESYMFEEHEMLCRAATQVITNLILSPDMVKLYEAKNDRTKYLVLLSADEDLDTALAAAGALAQLTAVSKKCCKKVVQVETWAESMRALLGNPDVGLQYRGAYIVNNLMQSCKEVAEKLIETDIMEILMALSLLEDGDEKVKKSALQALSTAEDWKLIKKPGGPEEDEENEDDVD</sequence>
<keyword evidence="8" id="KW-0221">Differentiation</keyword>
<dbReference type="GO" id="GO:0051879">
    <property type="term" value="F:Hsp90 protein binding"/>
    <property type="evidence" value="ECO:0007669"/>
    <property type="project" value="TreeGrafter"/>
</dbReference>
<dbReference type="InterPro" id="IPR000225">
    <property type="entry name" value="Armadillo"/>
</dbReference>
<dbReference type="PROSITE" id="PS50005">
    <property type="entry name" value="TPR"/>
    <property type="match status" value="2"/>
</dbReference>
<evidence type="ECO:0000259" key="12">
    <source>
        <dbReference type="Pfam" id="PF11701"/>
    </source>
</evidence>
<dbReference type="GO" id="GO:0007517">
    <property type="term" value="P:muscle organ development"/>
    <property type="evidence" value="ECO:0007669"/>
    <property type="project" value="UniProtKB-KW"/>
</dbReference>
<evidence type="ECO:0000313" key="13">
    <source>
        <dbReference type="Proteomes" id="UP000515158"/>
    </source>
</evidence>
<dbReference type="SMART" id="SM00028">
    <property type="entry name" value="TPR"/>
    <property type="match status" value="3"/>
</dbReference>
<dbReference type="SUPFAM" id="SSF48371">
    <property type="entry name" value="ARM repeat"/>
    <property type="match status" value="2"/>
</dbReference>
<evidence type="ECO:0000256" key="4">
    <source>
        <dbReference type="ARBA" id="ARBA00020768"/>
    </source>
</evidence>
<dbReference type="GO" id="GO:0030154">
    <property type="term" value="P:cell differentiation"/>
    <property type="evidence" value="ECO:0007669"/>
    <property type="project" value="UniProtKB-KW"/>
</dbReference>
<evidence type="ECO:0000256" key="9">
    <source>
        <dbReference type="ARBA" id="ARBA00022803"/>
    </source>
</evidence>